<dbReference type="Gene3D" id="3.30.200.20">
    <property type="entry name" value="Phosphorylase Kinase, domain 1"/>
    <property type="match status" value="1"/>
</dbReference>
<dbReference type="PROSITE" id="PS00108">
    <property type="entry name" value="PROTEIN_KINASE_ST"/>
    <property type="match status" value="1"/>
</dbReference>
<accession>A0A183AES8</accession>
<feature type="region of interest" description="Disordered" evidence="5">
    <location>
        <begin position="13"/>
        <end position="34"/>
    </location>
</feature>
<proteinExistence type="inferred from homology"/>
<dbReference type="PROSITE" id="PS50011">
    <property type="entry name" value="PROTEIN_KINASE_DOM"/>
    <property type="match status" value="1"/>
</dbReference>
<evidence type="ECO:0000256" key="2">
    <source>
        <dbReference type="ARBA" id="ARBA00012513"/>
    </source>
</evidence>
<dbReference type="OrthoDB" id="2914378at2759"/>
<feature type="compositionally biased region" description="Polar residues" evidence="5">
    <location>
        <begin position="291"/>
        <end position="318"/>
    </location>
</feature>
<dbReference type="InterPro" id="IPR051931">
    <property type="entry name" value="PAK3-like"/>
</dbReference>
<keyword evidence="8" id="KW-1185">Reference proteome</keyword>
<evidence type="ECO:0000256" key="5">
    <source>
        <dbReference type="SAM" id="MobiDB-lite"/>
    </source>
</evidence>
<dbReference type="AlphaFoldDB" id="A0A183AES8"/>
<feature type="region of interest" description="Disordered" evidence="5">
    <location>
        <begin position="53"/>
        <end position="72"/>
    </location>
</feature>
<name>A0A183AES8_9TREM</name>
<reference evidence="9" key="1">
    <citation type="submission" date="2016-06" db="UniProtKB">
        <authorList>
            <consortium name="WormBaseParasite"/>
        </authorList>
    </citation>
    <scope>IDENTIFICATION</scope>
</reference>
<dbReference type="InterPro" id="IPR011009">
    <property type="entry name" value="Kinase-like_dom_sf"/>
</dbReference>
<evidence type="ECO:0000313" key="9">
    <source>
        <dbReference type="WBParaSite" id="ECPE_0000547601-mRNA-1"/>
    </source>
</evidence>
<protein>
    <recommendedName>
        <fullName evidence="2">non-specific serine/threonine protein kinase</fullName>
        <ecNumber evidence="2">2.7.11.1</ecNumber>
    </recommendedName>
</protein>
<comment type="similarity">
    <text evidence="1">Belongs to the protein kinase superfamily. STE Ser/Thr protein kinase family. STE20 subfamily.</text>
</comment>
<feature type="region of interest" description="Disordered" evidence="5">
    <location>
        <begin position="77"/>
        <end position="335"/>
    </location>
</feature>
<dbReference type="SUPFAM" id="SSF56112">
    <property type="entry name" value="Protein kinase-like (PK-like)"/>
    <property type="match status" value="1"/>
</dbReference>
<evidence type="ECO:0000313" key="8">
    <source>
        <dbReference type="Proteomes" id="UP000272942"/>
    </source>
</evidence>
<dbReference type="GO" id="GO:0004674">
    <property type="term" value="F:protein serine/threonine kinase activity"/>
    <property type="evidence" value="ECO:0007669"/>
    <property type="project" value="UniProtKB-EC"/>
</dbReference>
<evidence type="ECO:0000259" key="6">
    <source>
        <dbReference type="PROSITE" id="PS50011"/>
    </source>
</evidence>
<dbReference type="InterPro" id="IPR008271">
    <property type="entry name" value="Ser/Thr_kinase_AS"/>
</dbReference>
<organism evidence="9">
    <name type="scientific">Echinostoma caproni</name>
    <dbReference type="NCBI Taxonomy" id="27848"/>
    <lineage>
        <taxon>Eukaryota</taxon>
        <taxon>Metazoa</taxon>
        <taxon>Spiralia</taxon>
        <taxon>Lophotrochozoa</taxon>
        <taxon>Platyhelminthes</taxon>
        <taxon>Trematoda</taxon>
        <taxon>Digenea</taxon>
        <taxon>Plagiorchiida</taxon>
        <taxon>Echinostomata</taxon>
        <taxon>Echinostomatoidea</taxon>
        <taxon>Echinostomatidae</taxon>
        <taxon>Echinostoma</taxon>
    </lineage>
</organism>
<dbReference type="InterPro" id="IPR000719">
    <property type="entry name" value="Prot_kinase_dom"/>
</dbReference>
<keyword evidence="4" id="KW-0067">ATP-binding</keyword>
<feature type="domain" description="Protein kinase" evidence="6">
    <location>
        <begin position="287"/>
        <end position="515"/>
    </location>
</feature>
<dbReference type="Proteomes" id="UP000272942">
    <property type="component" value="Unassembled WGS sequence"/>
</dbReference>
<sequence>MAALPASASMMSNALSGSLSNGSSPLGGAPLLPPHAPHATGITCHCHTTFIPPPPVPPHASSTRSTDSAGQITGTTFESQDALSGSGEAGTLRQTSIPVDGLSRYSPESGLPHDDTSHQGDLVPETCIMVGESSSSEEDDDDEEEEEEEDEEENLSSPTSPIAPGVQHFAGETHSSGLPTPMTASKESESNTIKDLSSPTPDEEPPVFVESEAVAPVASDKSQTKTATTELTMKKSTVPPPIPAKPQSLAQHAFRPQQLTTSRNDQASDSVPPSSPQPVPSKQSPAPAYANSIQKSASNVAKLTTKESTAPVHGTTTAAPRRRNGTHRLTDQQVHERLKTIVSKGNPHDKYRLVEKIGQGGGEELWVVMEYLDGGSLTDVVTETCMEEGHISAICREILHALEFLHANRVIHRDIKSDNILLGMDGSVKLTDFGFCAQLSHDKTKRSTMVGTPYWMAPEVVSRKQYGPKVDIWSLGIMAIEMVDGEPPYLNENPLRVSPPGACEKPNGLIQTFII</sequence>
<evidence type="ECO:0000313" key="7">
    <source>
        <dbReference type="EMBL" id="VDP75588.1"/>
    </source>
</evidence>
<dbReference type="EMBL" id="UZAN01042320">
    <property type="protein sequence ID" value="VDP75588.1"/>
    <property type="molecule type" value="Genomic_DNA"/>
</dbReference>
<evidence type="ECO:0000256" key="3">
    <source>
        <dbReference type="ARBA" id="ARBA00022741"/>
    </source>
</evidence>
<evidence type="ECO:0000256" key="4">
    <source>
        <dbReference type="ARBA" id="ARBA00022840"/>
    </source>
</evidence>
<dbReference type="GO" id="GO:0005524">
    <property type="term" value="F:ATP binding"/>
    <property type="evidence" value="ECO:0007669"/>
    <property type="project" value="UniProtKB-KW"/>
</dbReference>
<feature type="compositionally biased region" description="Polar residues" evidence="5">
    <location>
        <begin position="173"/>
        <end position="200"/>
    </location>
</feature>
<reference evidence="7 8" key="2">
    <citation type="submission" date="2018-11" db="EMBL/GenBank/DDBJ databases">
        <authorList>
            <consortium name="Pathogen Informatics"/>
        </authorList>
    </citation>
    <scope>NUCLEOTIDE SEQUENCE [LARGE SCALE GENOMIC DNA]</scope>
    <source>
        <strain evidence="7 8">Egypt</strain>
    </source>
</reference>
<keyword evidence="3" id="KW-0547">Nucleotide-binding</keyword>
<dbReference type="Pfam" id="PF00069">
    <property type="entry name" value="Pkinase"/>
    <property type="match status" value="1"/>
</dbReference>
<dbReference type="Gene3D" id="1.10.510.10">
    <property type="entry name" value="Transferase(Phosphotransferase) domain 1"/>
    <property type="match status" value="1"/>
</dbReference>
<dbReference type="PANTHER" id="PTHR45832">
    <property type="entry name" value="SERINE/THREONINE-PROTEIN KINASE SAMKA-RELATED-RELATED"/>
    <property type="match status" value="1"/>
</dbReference>
<dbReference type="PANTHER" id="PTHR45832:SF22">
    <property type="entry name" value="SERINE_THREONINE-PROTEIN KINASE SAMKA-RELATED"/>
    <property type="match status" value="1"/>
</dbReference>
<gene>
    <name evidence="7" type="ORF">ECPE_LOCUS5463</name>
</gene>
<feature type="compositionally biased region" description="Low complexity" evidence="5">
    <location>
        <begin position="13"/>
        <end position="30"/>
    </location>
</feature>
<feature type="compositionally biased region" description="Polar residues" evidence="5">
    <location>
        <begin position="220"/>
        <end position="235"/>
    </location>
</feature>
<evidence type="ECO:0000256" key="1">
    <source>
        <dbReference type="ARBA" id="ARBA00008874"/>
    </source>
</evidence>
<feature type="compositionally biased region" description="Polar residues" evidence="5">
    <location>
        <begin position="60"/>
        <end position="72"/>
    </location>
</feature>
<feature type="compositionally biased region" description="Acidic residues" evidence="5">
    <location>
        <begin position="135"/>
        <end position="154"/>
    </location>
</feature>
<dbReference type="SMART" id="SM00220">
    <property type="entry name" value="S_TKc"/>
    <property type="match status" value="1"/>
</dbReference>
<dbReference type="EC" id="2.7.11.1" evidence="2"/>
<dbReference type="WBParaSite" id="ECPE_0000547601-mRNA-1">
    <property type="protein sequence ID" value="ECPE_0000547601-mRNA-1"/>
    <property type="gene ID" value="ECPE_0000547601"/>
</dbReference>